<reference evidence="2 3" key="1">
    <citation type="submission" date="2016-03" db="EMBL/GenBank/DDBJ databases">
        <authorList>
            <person name="Devillers H."/>
        </authorList>
    </citation>
    <scope>NUCLEOTIDE SEQUENCE [LARGE SCALE GENOMIC DNA]</scope>
    <source>
        <strain evidence="2">CBS 11717</strain>
    </source>
</reference>
<dbReference type="GO" id="GO:0003676">
    <property type="term" value="F:nucleic acid binding"/>
    <property type="evidence" value="ECO:0007669"/>
    <property type="project" value="InterPro"/>
</dbReference>
<dbReference type="STRING" id="1230905.A0A1G4K7U4"/>
<protein>
    <submittedName>
        <fullName evidence="2">LAMI_0G02498g1_1</fullName>
    </submittedName>
</protein>
<evidence type="ECO:0000313" key="2">
    <source>
        <dbReference type="EMBL" id="SCV00040.1"/>
    </source>
</evidence>
<proteinExistence type="predicted"/>
<name>A0A1G4K7U4_9SACH</name>
<sequence>MGNGKLIKNVLTHMKRTGNFVGTAPALGEQSSHRNESDLSKEKEYSRVLKYSSYDPSLTKEDFVRLIPHVRFSDAREPHPLAEFDVWKVRDPRYFQFRDSYHLIFKDFNMLNNYRKSVRLSRIDGLRAVFSVRDKSVKPEDSIAAYVSNLLAAFDSSESYFRALKHCRFVKPDANKSLEQMAEELANAEKKSLLIWNIPPTLRACDVLEKFWFYDIKHWFKLYWDPHTGRNLSFLAFNSELDCTRFRQNFHGAYFSESEECKLLVEALK</sequence>
<dbReference type="SUPFAM" id="SSF54928">
    <property type="entry name" value="RNA-binding domain, RBD"/>
    <property type="match status" value="1"/>
</dbReference>
<accession>A0A1G4K7U4</accession>
<dbReference type="OrthoDB" id="4062764at2759"/>
<dbReference type="EMBL" id="LT598469">
    <property type="protein sequence ID" value="SCV00040.1"/>
    <property type="molecule type" value="Genomic_DNA"/>
</dbReference>
<keyword evidence="3" id="KW-1185">Reference proteome</keyword>
<feature type="compositionally biased region" description="Basic and acidic residues" evidence="1">
    <location>
        <begin position="31"/>
        <end position="41"/>
    </location>
</feature>
<dbReference type="InterPro" id="IPR035979">
    <property type="entry name" value="RBD_domain_sf"/>
</dbReference>
<dbReference type="Proteomes" id="UP000191024">
    <property type="component" value="Chromosome G"/>
</dbReference>
<evidence type="ECO:0000256" key="1">
    <source>
        <dbReference type="SAM" id="MobiDB-lite"/>
    </source>
</evidence>
<organism evidence="2 3">
    <name type="scientific">Lachancea mirantina</name>
    <dbReference type="NCBI Taxonomy" id="1230905"/>
    <lineage>
        <taxon>Eukaryota</taxon>
        <taxon>Fungi</taxon>
        <taxon>Dikarya</taxon>
        <taxon>Ascomycota</taxon>
        <taxon>Saccharomycotina</taxon>
        <taxon>Saccharomycetes</taxon>
        <taxon>Saccharomycetales</taxon>
        <taxon>Saccharomycetaceae</taxon>
        <taxon>Lachancea</taxon>
    </lineage>
</organism>
<feature type="region of interest" description="Disordered" evidence="1">
    <location>
        <begin position="22"/>
        <end position="41"/>
    </location>
</feature>
<evidence type="ECO:0000313" key="3">
    <source>
        <dbReference type="Proteomes" id="UP000191024"/>
    </source>
</evidence>
<dbReference type="AlphaFoldDB" id="A0A1G4K7U4"/>
<gene>
    <name evidence="2" type="ORF">LAMI_0G02498G</name>
</gene>